<dbReference type="Proteomes" id="UP000272051">
    <property type="component" value="Unassembled WGS sequence"/>
</dbReference>
<organism evidence="1 2">
    <name type="scientific">Thermoproteota archaeon</name>
    <dbReference type="NCBI Taxonomy" id="2056631"/>
    <lineage>
        <taxon>Archaea</taxon>
        <taxon>Thermoproteota</taxon>
    </lineage>
</organism>
<accession>A0A497EZF0</accession>
<comment type="caution">
    <text evidence="1">The sequence shown here is derived from an EMBL/GenBank/DDBJ whole genome shotgun (WGS) entry which is preliminary data.</text>
</comment>
<dbReference type="InterPro" id="IPR054264">
    <property type="entry name" value="PBP2"/>
</dbReference>
<reference evidence="1 2" key="1">
    <citation type="submission" date="2018-06" db="EMBL/GenBank/DDBJ databases">
        <title>Extensive metabolic versatility and redundancy in microbially diverse, dynamic hydrothermal sediments.</title>
        <authorList>
            <person name="Dombrowski N."/>
            <person name="Teske A."/>
            <person name="Baker B.J."/>
        </authorList>
    </citation>
    <scope>NUCLEOTIDE SEQUENCE [LARGE SCALE GENOMIC DNA]</scope>
    <source>
        <strain evidence="1">B34_G17</strain>
    </source>
</reference>
<evidence type="ECO:0008006" key="3">
    <source>
        <dbReference type="Google" id="ProtNLM"/>
    </source>
</evidence>
<name>A0A497EZF0_9CREN</name>
<protein>
    <recommendedName>
        <fullName evidence="3">ArnR1-like winged helix-turn-helix domain-containing protein</fullName>
    </recommendedName>
</protein>
<evidence type="ECO:0000313" key="2">
    <source>
        <dbReference type="Proteomes" id="UP000272051"/>
    </source>
</evidence>
<evidence type="ECO:0000313" key="1">
    <source>
        <dbReference type="EMBL" id="RLE52422.1"/>
    </source>
</evidence>
<dbReference type="EMBL" id="QMQX01000055">
    <property type="protein sequence ID" value="RLE52422.1"/>
    <property type="molecule type" value="Genomic_DNA"/>
</dbReference>
<gene>
    <name evidence="1" type="ORF">DRJ33_03930</name>
</gene>
<sequence length="80" mass="8883">MAEESEDVKKAIEYLNEYWSVGILRFFSDLKMMGVSDPKAVLRALVEKGYVELTSSGVVNATDKLPKVKKAKTLADLLGF</sequence>
<dbReference type="Pfam" id="PF22511">
    <property type="entry name" value="PBP2"/>
    <property type="match status" value="1"/>
</dbReference>
<proteinExistence type="predicted"/>
<dbReference type="AlphaFoldDB" id="A0A497EZF0"/>